<dbReference type="AlphaFoldDB" id="A0A840KL57"/>
<name>A0A840KL57_9FLAO</name>
<dbReference type="Proteomes" id="UP000592180">
    <property type="component" value="Unassembled WGS sequence"/>
</dbReference>
<reference evidence="1 2" key="1">
    <citation type="submission" date="2020-08" db="EMBL/GenBank/DDBJ databases">
        <title>Functional genomics of gut bacteria from endangered species of beetles.</title>
        <authorList>
            <person name="Carlos-Shanley C."/>
        </authorList>
    </citation>
    <scope>NUCLEOTIDE SEQUENCE [LARGE SCALE GENOMIC DNA]</scope>
    <source>
        <strain evidence="1 2">S00151</strain>
    </source>
</reference>
<sequence length="588" mass="69702">MKKIWSVLIILSVSFKAQVGFFDSYFMFTQKDFYNLNEGISHSTYEDGDYKKTIELLQSDYYRSNPEPAFYINSLLTYNTKGKDAAFEMVSKSSYSNEKKEFLKLWLTYFSEFRDDYKILFSAFEKKYPDNPEFFKFKTYLETKEYSKLFGNSKEFCETFYKKMDEAIANSKFSEENKMFFRLAKLDIKDFKEEYEEAKKMRIDTLYNLWKGNKNLFSYKGLEKTISGCENSKCMEMNAWILTEERNTEKNIYSAEEEILGKLIAQEKEGNKGIPVAELENTLELFLSKLDDGKKEDFKALLSIYFLDKEINFGIMMKGLFNPIPFSMNFRKKYQSLLTKEQIVSRMKQMSEDPKYTNAFNEGAIVKFQKEIDKLKVYGIDDLRAMYGLLVFSNYYGGLLSKSFEKIGMRTNHPSEKQNANYKEFLKFYDENPMYNKKDLYFDGMITDVRTYADLQDFISGTDALIVKYKGSLPIRSMALQMIGWKKNLVPKEKYQEYLSMFFIRLVDLYDEIQSVYFDNNDYMLLTNIVLEGDQRYNYPIYNDFYKLFSNDNLEKGYQYLLKKSKAKPHQNNLKAFSESLNNFIIKH</sequence>
<gene>
    <name evidence="1" type="ORF">HNP38_002908</name>
</gene>
<organism evidence="1 2">
    <name type="scientific">Chryseobacterium defluvii</name>
    <dbReference type="NCBI Taxonomy" id="160396"/>
    <lineage>
        <taxon>Bacteria</taxon>
        <taxon>Pseudomonadati</taxon>
        <taxon>Bacteroidota</taxon>
        <taxon>Flavobacteriia</taxon>
        <taxon>Flavobacteriales</taxon>
        <taxon>Weeksellaceae</taxon>
        <taxon>Chryseobacterium group</taxon>
        <taxon>Chryseobacterium</taxon>
    </lineage>
</organism>
<evidence type="ECO:0000313" key="2">
    <source>
        <dbReference type="Proteomes" id="UP000592180"/>
    </source>
</evidence>
<evidence type="ECO:0000313" key="1">
    <source>
        <dbReference type="EMBL" id="MBB4807602.1"/>
    </source>
</evidence>
<accession>A0A840KL57</accession>
<protein>
    <submittedName>
        <fullName evidence="1">Uncharacterized protein</fullName>
    </submittedName>
</protein>
<dbReference type="RefSeq" id="WP_184190655.1">
    <property type="nucleotide sequence ID" value="NZ_JACHLE010000004.1"/>
</dbReference>
<keyword evidence="2" id="KW-1185">Reference proteome</keyword>
<comment type="caution">
    <text evidence="1">The sequence shown here is derived from an EMBL/GenBank/DDBJ whole genome shotgun (WGS) entry which is preliminary data.</text>
</comment>
<proteinExistence type="predicted"/>
<dbReference type="EMBL" id="JACHLE010000004">
    <property type="protein sequence ID" value="MBB4807602.1"/>
    <property type="molecule type" value="Genomic_DNA"/>
</dbReference>